<dbReference type="CDD" id="cd07377">
    <property type="entry name" value="WHTH_GntR"/>
    <property type="match status" value="1"/>
</dbReference>
<dbReference type="InterPro" id="IPR036388">
    <property type="entry name" value="WH-like_DNA-bd_sf"/>
</dbReference>
<dbReference type="InterPro" id="IPR000524">
    <property type="entry name" value="Tscrpt_reg_HTH_GntR"/>
</dbReference>
<dbReference type="Gene3D" id="1.20.120.530">
    <property type="entry name" value="GntR ligand-binding domain-like"/>
    <property type="match status" value="1"/>
</dbReference>
<comment type="caution">
    <text evidence="5">The sequence shown here is derived from an EMBL/GenBank/DDBJ whole genome shotgun (WGS) entry which is preliminary data.</text>
</comment>
<dbReference type="PROSITE" id="PS50949">
    <property type="entry name" value="HTH_GNTR"/>
    <property type="match status" value="1"/>
</dbReference>
<dbReference type="Gene3D" id="1.10.10.10">
    <property type="entry name" value="Winged helix-like DNA-binding domain superfamily/Winged helix DNA-binding domain"/>
    <property type="match status" value="1"/>
</dbReference>
<dbReference type="SUPFAM" id="SSF48008">
    <property type="entry name" value="GntR ligand-binding domain-like"/>
    <property type="match status" value="1"/>
</dbReference>
<dbReference type="PANTHER" id="PTHR43537">
    <property type="entry name" value="TRANSCRIPTIONAL REGULATOR, GNTR FAMILY"/>
    <property type="match status" value="1"/>
</dbReference>
<evidence type="ECO:0000256" key="2">
    <source>
        <dbReference type="ARBA" id="ARBA00023125"/>
    </source>
</evidence>
<dbReference type="InterPro" id="IPR011711">
    <property type="entry name" value="GntR_C"/>
</dbReference>
<dbReference type="SMART" id="SM00345">
    <property type="entry name" value="HTH_GNTR"/>
    <property type="match status" value="1"/>
</dbReference>
<keyword evidence="3" id="KW-0804">Transcription</keyword>
<sequence>MIIPDPNATTAARIAEAIGKRIISGELQPEAPLRQDHVAREFNSSHVPVREAFRQLEAQHLVVAQPRRGVRVAPLDTKSLKEIAEMRAALEVVALRNAAPKLTSQHLARIERVLVEGDDAQTIEESEIANRAFHRALVAPCAMPRLLASLDGLQLANSRMVFAMARSAGWRPRSNQDHRLILQALRARNVEHACNLLARHIQTIERLTLPVSAAR</sequence>
<evidence type="ECO:0000313" key="6">
    <source>
        <dbReference type="Proteomes" id="UP000193884"/>
    </source>
</evidence>
<gene>
    <name evidence="5" type="ORF">BST63_16320</name>
</gene>
<accession>A0ABX3X331</accession>
<organism evidence="5 6">
    <name type="scientific">Bradyrhizobium canariense</name>
    <dbReference type="NCBI Taxonomy" id="255045"/>
    <lineage>
        <taxon>Bacteria</taxon>
        <taxon>Pseudomonadati</taxon>
        <taxon>Pseudomonadota</taxon>
        <taxon>Alphaproteobacteria</taxon>
        <taxon>Hyphomicrobiales</taxon>
        <taxon>Nitrobacteraceae</taxon>
        <taxon>Bradyrhizobium</taxon>
    </lineage>
</organism>
<evidence type="ECO:0000256" key="1">
    <source>
        <dbReference type="ARBA" id="ARBA00023015"/>
    </source>
</evidence>
<protein>
    <submittedName>
        <fullName evidence="5">Transcriptional regulator</fullName>
    </submittedName>
</protein>
<dbReference type="SMART" id="SM00895">
    <property type="entry name" value="FCD"/>
    <property type="match status" value="1"/>
</dbReference>
<dbReference type="SUPFAM" id="SSF46785">
    <property type="entry name" value="Winged helix' DNA-binding domain"/>
    <property type="match status" value="1"/>
</dbReference>
<keyword evidence="1" id="KW-0805">Transcription regulation</keyword>
<keyword evidence="6" id="KW-1185">Reference proteome</keyword>
<name>A0ABX3X331_9BRAD</name>
<dbReference type="InterPro" id="IPR036390">
    <property type="entry name" value="WH_DNA-bd_sf"/>
</dbReference>
<proteinExistence type="predicted"/>
<keyword evidence="2" id="KW-0238">DNA-binding</keyword>
<dbReference type="Pfam" id="PF07729">
    <property type="entry name" value="FCD"/>
    <property type="match status" value="1"/>
</dbReference>
<dbReference type="Pfam" id="PF00392">
    <property type="entry name" value="GntR"/>
    <property type="match status" value="1"/>
</dbReference>
<dbReference type="Proteomes" id="UP000193884">
    <property type="component" value="Unassembled WGS sequence"/>
</dbReference>
<dbReference type="RefSeq" id="WP_085384514.1">
    <property type="nucleotide sequence ID" value="NZ_NAFJ01000149.1"/>
</dbReference>
<evidence type="ECO:0000259" key="4">
    <source>
        <dbReference type="PROSITE" id="PS50949"/>
    </source>
</evidence>
<dbReference type="InterPro" id="IPR008920">
    <property type="entry name" value="TF_FadR/GntR_C"/>
</dbReference>
<feature type="domain" description="HTH gntR-type" evidence="4">
    <location>
        <begin position="8"/>
        <end position="75"/>
    </location>
</feature>
<evidence type="ECO:0000256" key="3">
    <source>
        <dbReference type="ARBA" id="ARBA00023163"/>
    </source>
</evidence>
<dbReference type="EMBL" id="NAFK01000160">
    <property type="protein sequence ID" value="OSJ28730.1"/>
    <property type="molecule type" value="Genomic_DNA"/>
</dbReference>
<reference evidence="5 6" key="1">
    <citation type="submission" date="2017-03" db="EMBL/GenBank/DDBJ databases">
        <title>Whole genome sequences of fourteen strains of Bradyrhizobium canariense and one strain of Bradyrhizobium japonicum isolated from Lupinus (Papilionoideae: Genisteae) species in Algeria.</title>
        <authorList>
            <person name="Crovadore J."/>
            <person name="Chekireb D."/>
            <person name="Brachmann A."/>
            <person name="Chablais R."/>
            <person name="Cochard B."/>
            <person name="Lefort F."/>
        </authorList>
    </citation>
    <scope>NUCLEOTIDE SEQUENCE [LARGE SCALE GENOMIC DNA]</scope>
    <source>
        <strain evidence="5 6">UBMAN05</strain>
    </source>
</reference>
<evidence type="ECO:0000313" key="5">
    <source>
        <dbReference type="EMBL" id="OSJ28730.1"/>
    </source>
</evidence>
<dbReference type="PANTHER" id="PTHR43537:SF49">
    <property type="entry name" value="TRANSCRIPTIONAL REGULATORY PROTEIN"/>
    <property type="match status" value="1"/>
</dbReference>